<dbReference type="Proteomes" id="UP000298030">
    <property type="component" value="Unassembled WGS sequence"/>
</dbReference>
<feature type="compositionally biased region" description="Low complexity" evidence="1">
    <location>
        <begin position="31"/>
        <end position="41"/>
    </location>
</feature>
<dbReference type="AlphaFoldDB" id="A0A4Y7SJB3"/>
<evidence type="ECO:0008006" key="4">
    <source>
        <dbReference type="Google" id="ProtNLM"/>
    </source>
</evidence>
<feature type="region of interest" description="Disordered" evidence="1">
    <location>
        <begin position="27"/>
        <end position="54"/>
    </location>
</feature>
<dbReference type="EMBL" id="QPFP01000099">
    <property type="protein sequence ID" value="TEB21953.1"/>
    <property type="molecule type" value="Genomic_DNA"/>
</dbReference>
<proteinExistence type="predicted"/>
<dbReference type="STRING" id="71717.A0A4Y7SJB3"/>
<feature type="non-terminal residue" evidence="2">
    <location>
        <position position="126"/>
    </location>
</feature>
<dbReference type="Gene3D" id="3.30.530.20">
    <property type="match status" value="1"/>
</dbReference>
<protein>
    <recommendedName>
        <fullName evidence="4">START domain-containing protein</fullName>
    </recommendedName>
</protein>
<accession>A0A4Y7SJB3</accession>
<feature type="non-terminal residue" evidence="2">
    <location>
        <position position="1"/>
    </location>
</feature>
<evidence type="ECO:0000313" key="2">
    <source>
        <dbReference type="EMBL" id="TEB21953.1"/>
    </source>
</evidence>
<dbReference type="InterPro" id="IPR023393">
    <property type="entry name" value="START-like_dom_sf"/>
</dbReference>
<evidence type="ECO:0000256" key="1">
    <source>
        <dbReference type="SAM" id="MobiDB-lite"/>
    </source>
</evidence>
<organism evidence="2 3">
    <name type="scientific">Coprinellus micaceus</name>
    <name type="common">Glistening ink-cap mushroom</name>
    <name type="synonym">Coprinus micaceus</name>
    <dbReference type="NCBI Taxonomy" id="71717"/>
    <lineage>
        <taxon>Eukaryota</taxon>
        <taxon>Fungi</taxon>
        <taxon>Dikarya</taxon>
        <taxon>Basidiomycota</taxon>
        <taxon>Agaricomycotina</taxon>
        <taxon>Agaricomycetes</taxon>
        <taxon>Agaricomycetidae</taxon>
        <taxon>Agaricales</taxon>
        <taxon>Agaricineae</taxon>
        <taxon>Psathyrellaceae</taxon>
        <taxon>Coprinellus</taxon>
    </lineage>
</organism>
<reference evidence="2 3" key="1">
    <citation type="journal article" date="2019" name="Nat. Ecol. Evol.">
        <title>Megaphylogeny resolves global patterns of mushroom evolution.</title>
        <authorList>
            <person name="Varga T."/>
            <person name="Krizsan K."/>
            <person name="Foldi C."/>
            <person name="Dima B."/>
            <person name="Sanchez-Garcia M."/>
            <person name="Sanchez-Ramirez S."/>
            <person name="Szollosi G.J."/>
            <person name="Szarkandi J.G."/>
            <person name="Papp V."/>
            <person name="Albert L."/>
            <person name="Andreopoulos W."/>
            <person name="Angelini C."/>
            <person name="Antonin V."/>
            <person name="Barry K.W."/>
            <person name="Bougher N.L."/>
            <person name="Buchanan P."/>
            <person name="Buyck B."/>
            <person name="Bense V."/>
            <person name="Catcheside P."/>
            <person name="Chovatia M."/>
            <person name="Cooper J."/>
            <person name="Damon W."/>
            <person name="Desjardin D."/>
            <person name="Finy P."/>
            <person name="Geml J."/>
            <person name="Haridas S."/>
            <person name="Hughes K."/>
            <person name="Justo A."/>
            <person name="Karasinski D."/>
            <person name="Kautmanova I."/>
            <person name="Kiss B."/>
            <person name="Kocsube S."/>
            <person name="Kotiranta H."/>
            <person name="LaButti K.M."/>
            <person name="Lechner B.E."/>
            <person name="Liimatainen K."/>
            <person name="Lipzen A."/>
            <person name="Lukacs Z."/>
            <person name="Mihaltcheva S."/>
            <person name="Morgado L.N."/>
            <person name="Niskanen T."/>
            <person name="Noordeloos M.E."/>
            <person name="Ohm R.A."/>
            <person name="Ortiz-Santana B."/>
            <person name="Ovrebo C."/>
            <person name="Racz N."/>
            <person name="Riley R."/>
            <person name="Savchenko A."/>
            <person name="Shiryaev A."/>
            <person name="Soop K."/>
            <person name="Spirin V."/>
            <person name="Szebenyi C."/>
            <person name="Tomsovsky M."/>
            <person name="Tulloss R.E."/>
            <person name="Uehling J."/>
            <person name="Grigoriev I.V."/>
            <person name="Vagvolgyi C."/>
            <person name="Papp T."/>
            <person name="Martin F.M."/>
            <person name="Miettinen O."/>
            <person name="Hibbett D.S."/>
            <person name="Nagy L.G."/>
        </authorList>
    </citation>
    <scope>NUCLEOTIDE SEQUENCE [LARGE SCALE GENOMIC DNA]</scope>
    <source>
        <strain evidence="2 3">FP101781</strain>
    </source>
</reference>
<dbReference type="OrthoDB" id="196858at2759"/>
<name>A0A4Y7SJB3_COPMI</name>
<gene>
    <name evidence="2" type="ORF">FA13DRAFT_1607761</name>
</gene>
<sequence>LHQSWHTAVNSAEAYFRQLLTSPSNEWKRISSSTDGSASTSKKGKARLTSAAPELSDVVVHRNTKSSGSEDVYRIVLDVPSVEEPVSLEPWKAVLTTPELRREWDPAVDEAHLLEVLDRSTQISKT</sequence>
<comment type="caution">
    <text evidence="2">The sequence shown here is derived from an EMBL/GenBank/DDBJ whole genome shotgun (WGS) entry which is preliminary data.</text>
</comment>
<keyword evidence="3" id="KW-1185">Reference proteome</keyword>
<evidence type="ECO:0000313" key="3">
    <source>
        <dbReference type="Proteomes" id="UP000298030"/>
    </source>
</evidence>